<comment type="catalytic activity">
    <reaction evidence="12">
        <text>L-threonyl-[protein] + ATP = O-phospho-L-threonyl-[protein] + ADP + H(+)</text>
        <dbReference type="Rhea" id="RHEA:46608"/>
        <dbReference type="Rhea" id="RHEA-COMP:11060"/>
        <dbReference type="Rhea" id="RHEA-COMP:11605"/>
        <dbReference type="ChEBI" id="CHEBI:15378"/>
        <dbReference type="ChEBI" id="CHEBI:30013"/>
        <dbReference type="ChEBI" id="CHEBI:30616"/>
        <dbReference type="ChEBI" id="CHEBI:61977"/>
        <dbReference type="ChEBI" id="CHEBI:456216"/>
        <dbReference type="EC" id="2.7.11.1"/>
    </reaction>
</comment>
<dbReference type="FunFam" id="3.30.200.20:FF:000275">
    <property type="entry name" value="Apoptosis associated tyrosine kinase"/>
    <property type="match status" value="1"/>
</dbReference>
<feature type="region of interest" description="Disordered" evidence="15">
    <location>
        <begin position="737"/>
        <end position="760"/>
    </location>
</feature>
<keyword evidence="17" id="KW-0732">Signal</keyword>
<feature type="signal peptide" evidence="17">
    <location>
        <begin position="1"/>
        <end position="24"/>
    </location>
</feature>
<feature type="region of interest" description="Disordered" evidence="15">
    <location>
        <begin position="1407"/>
        <end position="1461"/>
    </location>
</feature>
<evidence type="ECO:0000256" key="17">
    <source>
        <dbReference type="SAM" id="SignalP"/>
    </source>
</evidence>
<dbReference type="InterPro" id="IPR017441">
    <property type="entry name" value="Protein_kinase_ATP_BS"/>
</dbReference>
<feature type="chain" id="PRO_5043877133" description="non-specific serine/threonine protein kinase" evidence="17">
    <location>
        <begin position="25"/>
        <end position="1650"/>
    </location>
</feature>
<feature type="binding site" evidence="14">
    <location>
        <position position="168"/>
    </location>
    <ligand>
        <name>ATP</name>
        <dbReference type="ChEBI" id="CHEBI:30616"/>
    </ligand>
</feature>
<feature type="compositionally biased region" description="Basic and acidic residues" evidence="15">
    <location>
        <begin position="1419"/>
        <end position="1428"/>
    </location>
</feature>
<evidence type="ECO:0000256" key="1">
    <source>
        <dbReference type="ARBA" id="ARBA00004167"/>
    </source>
</evidence>
<feature type="region of interest" description="Disordered" evidence="15">
    <location>
        <begin position="585"/>
        <end position="616"/>
    </location>
</feature>
<dbReference type="PRINTS" id="PR00109">
    <property type="entry name" value="TYRKINASE"/>
</dbReference>
<evidence type="ECO:0000256" key="2">
    <source>
        <dbReference type="ARBA" id="ARBA00012513"/>
    </source>
</evidence>
<feature type="region of interest" description="Disordered" evidence="15">
    <location>
        <begin position="942"/>
        <end position="993"/>
    </location>
</feature>
<evidence type="ECO:0000256" key="8">
    <source>
        <dbReference type="ARBA" id="ARBA00022777"/>
    </source>
</evidence>
<sequence>MLRWQSLLCLLFSMSYFNPEKALAAPAENDGSSQGRMPLAPPYAVVLISCSGLLAFVFLLLTCLCCKRGDVGFKEFENPDGEEFSGEYTPPAEETSSSQSIPDVYILPLSEVSLPDPNPQLPKSGLVKQPGFSRQDLSYLQEIGNGWFGKVILGEIFSDYTPAQVVVKELRVSASPLEQRKFLCEAQPYRLHHPNILQCLGLCTEIVPLLLIMEFCQLGDLKRYLRAQRKADGMTPDLLTRDLTTLQRMAYEITLGLLFLHKNNYIHSDLALRNCLLTSDLTVRIGDYGISHNNYKEDYYITPDRLWIPLRWVAPELLDEVHGNLVVVDQSKESNVWSLGVTIWELFEFGSQPYRHLSDEEVLTFVIKEQQMKLAKPRLKLPHSDYWYEVMQSCWLSVEQRPTVEELHLQLTYLLNERANQADESFEWRWNELRPSKMSLGVLRRSEEISAFPLLDNFTTDGFHADMDDILTVTESSRGLNFEYMWEKARMGRWKESPHSPDYPASNGGLTVPANPFFDSGHQHSRQNLETPSVVPVISARSPSVSSEYYIRLEEHSERNNGVECTVCAPSPVYERQYDLEDQRGHHRRLSLGSPNSPLEPLFSSDWDPLESSRDSPEQVPAHLILHEVPSLVHGWTPSGSNPFITVARDLPRYVNPFRGPGERDIARHIQETSLMEPIGDMFSGNSLLNVYHDLEDHPRGWDCDGVEGRGAGETLAEDPASLCEFLDDRASPWDCEPSLLEDQTSEDSSSSSSGGHRRGSLSCPLCNRGLRGSLQKCTCSMLRGDVVIDWAHHQDLDHDNFGLDDNSSLKVEQGSLSECSIQARVFGEGDALPGGPPGEGLASSEHEEFFDPLMGAAVKSYDIQDYPKRGQVKNHETLQKSSLQHPSSPYIGVSNALSNSSIMIPIEITPLSTLAESAEEQTIEILPDMQKEDIVNHSTLHTTEGNHSEQRATLDSVDSLDIPSNTSSSDVCSPASHYSSPGQKFGDSGYETENTFSPEFVVKVMEEDDSKTPKLTLTPISESTSDLTLTEDMSEEQASPMDESLLRALELGIPHRDSAYFSDADTESEKLPDRVNEDTSETVDQGGGQLQEEMPIVADLELGQPFQQQNEEEVKSHLDPMKEVTKHDSHQNVEYKAVLPLVENGGLPNAEFENLIESHTGKFQEETKDGALKEVTANIKLVGTDTKKENGEEQSFNIDLKVKGEGSMKTSKESGFVVQISKEELLVSLRENVTKNVLSNKDSRAEGGTHVFLKDQSVQKLWSMEPGRKVSCEGTEHKGTLCPEKQESLAPSGISDTGPDPCSDTMNSEDITCCTSEELCEHCGEAGENGQVTGKLSDSQNRRSAQTSSTGSSTEVSDFPSPPPVEVDKPQQQPKLFLDLTVSGNHESENIKAKVARLSLSLPPLNLQAFPSPTSRKSFWDNKEDGSGGHYQPDPSYHREEEEEEDEVGNQAKLPGRGTEVEMGGVPIIVTETDDSHNLRSLLKSPRSADEADDDMDRKRKMVSFFDDVTVFLFDQETPTNELSFQAAMENDQIVLDPVVDAGMDGFPSSDGFSGSFEWDDDFPLMTQNSSFVPMVTDPISSKLQLPLPSPPPALPLPSLQGKVMDSGLVETLRFSRFTVSPALDPHLTSCDGDLETSAGMFQAFLCIM</sequence>
<evidence type="ECO:0000256" key="6">
    <source>
        <dbReference type="ARBA" id="ARBA00022692"/>
    </source>
</evidence>
<feature type="compositionally biased region" description="Low complexity" evidence="15">
    <location>
        <begin position="739"/>
        <end position="755"/>
    </location>
</feature>
<keyword evidence="4" id="KW-0597">Phosphoprotein</keyword>
<keyword evidence="3" id="KW-0723">Serine/threonine-protein kinase</keyword>
<keyword evidence="20" id="KW-1185">Reference proteome</keyword>
<evidence type="ECO:0000313" key="19">
    <source>
        <dbReference type="EMBL" id="KAJ1131387.1"/>
    </source>
</evidence>
<gene>
    <name evidence="19" type="ORF">NDU88_009724</name>
</gene>
<evidence type="ECO:0000256" key="14">
    <source>
        <dbReference type="PROSITE-ProRule" id="PRU10141"/>
    </source>
</evidence>
<evidence type="ECO:0000313" key="20">
    <source>
        <dbReference type="Proteomes" id="UP001066276"/>
    </source>
</evidence>
<reference evidence="19" key="1">
    <citation type="journal article" date="2022" name="bioRxiv">
        <title>Sequencing and chromosome-scale assembly of the giantPleurodeles waltlgenome.</title>
        <authorList>
            <person name="Brown T."/>
            <person name="Elewa A."/>
            <person name="Iarovenko S."/>
            <person name="Subramanian E."/>
            <person name="Araus A.J."/>
            <person name="Petzold A."/>
            <person name="Susuki M."/>
            <person name="Suzuki K.-i.T."/>
            <person name="Hayashi T."/>
            <person name="Toyoda A."/>
            <person name="Oliveira C."/>
            <person name="Osipova E."/>
            <person name="Leigh N.D."/>
            <person name="Simon A."/>
            <person name="Yun M.H."/>
        </authorList>
    </citation>
    <scope>NUCLEOTIDE SEQUENCE</scope>
    <source>
        <strain evidence="19">20211129_DDA</strain>
        <tissue evidence="19">Liver</tissue>
    </source>
</reference>
<dbReference type="GO" id="GO:0012505">
    <property type="term" value="C:endomembrane system"/>
    <property type="evidence" value="ECO:0007669"/>
    <property type="project" value="UniProtKB-ARBA"/>
</dbReference>
<evidence type="ECO:0000256" key="16">
    <source>
        <dbReference type="SAM" id="Phobius"/>
    </source>
</evidence>
<protein>
    <recommendedName>
        <fullName evidence="2">non-specific serine/threonine protein kinase</fullName>
        <ecNumber evidence="2">2.7.11.1</ecNumber>
    </recommendedName>
</protein>
<evidence type="ECO:0000256" key="10">
    <source>
        <dbReference type="ARBA" id="ARBA00022989"/>
    </source>
</evidence>
<evidence type="ECO:0000259" key="18">
    <source>
        <dbReference type="PROSITE" id="PS50011"/>
    </source>
</evidence>
<organism evidence="19 20">
    <name type="scientific">Pleurodeles waltl</name>
    <name type="common">Iberian ribbed newt</name>
    <dbReference type="NCBI Taxonomy" id="8319"/>
    <lineage>
        <taxon>Eukaryota</taxon>
        <taxon>Metazoa</taxon>
        <taxon>Chordata</taxon>
        <taxon>Craniata</taxon>
        <taxon>Vertebrata</taxon>
        <taxon>Euteleostomi</taxon>
        <taxon>Amphibia</taxon>
        <taxon>Batrachia</taxon>
        <taxon>Caudata</taxon>
        <taxon>Salamandroidea</taxon>
        <taxon>Salamandridae</taxon>
        <taxon>Pleurodelinae</taxon>
        <taxon>Pleurodeles</taxon>
    </lineage>
</organism>
<dbReference type="GO" id="GO:0005524">
    <property type="term" value="F:ATP binding"/>
    <property type="evidence" value="ECO:0007669"/>
    <property type="project" value="UniProtKB-UniRule"/>
</dbReference>
<evidence type="ECO:0000256" key="11">
    <source>
        <dbReference type="ARBA" id="ARBA00023136"/>
    </source>
</evidence>
<keyword evidence="10 16" id="KW-1133">Transmembrane helix</keyword>
<dbReference type="GO" id="GO:0016020">
    <property type="term" value="C:membrane"/>
    <property type="evidence" value="ECO:0007669"/>
    <property type="project" value="UniProtKB-SubCell"/>
</dbReference>
<feature type="compositionally biased region" description="Polar residues" evidence="15">
    <location>
        <begin position="1331"/>
        <end position="1357"/>
    </location>
</feature>
<comment type="subcellular location">
    <subcellularLocation>
        <location evidence="1">Membrane</location>
        <topology evidence="1">Single-pass membrane protein</topology>
    </subcellularLocation>
</comment>
<evidence type="ECO:0000256" key="3">
    <source>
        <dbReference type="ARBA" id="ARBA00022527"/>
    </source>
</evidence>
<evidence type="ECO:0000256" key="4">
    <source>
        <dbReference type="ARBA" id="ARBA00022553"/>
    </source>
</evidence>
<feature type="compositionally biased region" description="Basic and acidic residues" evidence="15">
    <location>
        <begin position="1068"/>
        <end position="1078"/>
    </location>
</feature>
<keyword evidence="5" id="KW-0808">Transferase</keyword>
<evidence type="ECO:0000256" key="12">
    <source>
        <dbReference type="ARBA" id="ARBA00047899"/>
    </source>
</evidence>
<dbReference type="PROSITE" id="PS00109">
    <property type="entry name" value="PROTEIN_KINASE_TYR"/>
    <property type="match status" value="1"/>
</dbReference>
<proteinExistence type="predicted"/>
<dbReference type="PROSITE" id="PS00107">
    <property type="entry name" value="PROTEIN_KINASE_ATP"/>
    <property type="match status" value="1"/>
</dbReference>
<feature type="region of interest" description="Disordered" evidence="15">
    <location>
        <begin position="1273"/>
        <end position="1304"/>
    </location>
</feature>
<accession>A0AAV7PW24</accession>
<dbReference type="Gene3D" id="1.10.510.10">
    <property type="entry name" value="Transferase(Phosphotransferase) domain 1"/>
    <property type="match status" value="1"/>
</dbReference>
<dbReference type="Proteomes" id="UP001066276">
    <property type="component" value="Chromosome 7"/>
</dbReference>
<dbReference type="SUPFAM" id="SSF56112">
    <property type="entry name" value="Protein kinase-like (PK-like)"/>
    <property type="match status" value="1"/>
</dbReference>
<evidence type="ECO:0000256" key="13">
    <source>
        <dbReference type="ARBA" id="ARBA00048679"/>
    </source>
</evidence>
<dbReference type="FunFam" id="1.10.510.10:FF:000347">
    <property type="entry name" value="Apoptosis associated tyrosine kinase"/>
    <property type="match status" value="1"/>
</dbReference>
<feature type="domain" description="Protein kinase" evidence="18">
    <location>
        <begin position="137"/>
        <end position="414"/>
    </location>
</feature>
<feature type="region of interest" description="Disordered" evidence="15">
    <location>
        <begin position="1331"/>
        <end position="1372"/>
    </location>
</feature>
<keyword evidence="11 16" id="KW-0472">Membrane</keyword>
<evidence type="ECO:0000256" key="7">
    <source>
        <dbReference type="ARBA" id="ARBA00022741"/>
    </source>
</evidence>
<dbReference type="InterPro" id="IPR011009">
    <property type="entry name" value="Kinase-like_dom_sf"/>
</dbReference>
<evidence type="ECO:0000256" key="9">
    <source>
        <dbReference type="ARBA" id="ARBA00022840"/>
    </source>
</evidence>
<feature type="compositionally biased region" description="Polar residues" evidence="15">
    <location>
        <begin position="963"/>
        <end position="983"/>
    </location>
</feature>
<dbReference type="PANTHER" id="PTHR24417">
    <property type="entry name" value="SERINE/THREONINE-PROTEIN KINASE LMTK1"/>
    <property type="match status" value="1"/>
</dbReference>
<name>A0AAV7PW24_PLEWA</name>
<dbReference type="EMBL" id="JANPWB010000011">
    <property type="protein sequence ID" value="KAJ1131387.1"/>
    <property type="molecule type" value="Genomic_DNA"/>
</dbReference>
<dbReference type="CDD" id="cd14206">
    <property type="entry name" value="PTKc_Aatyk3"/>
    <property type="match status" value="1"/>
</dbReference>
<evidence type="ECO:0000256" key="15">
    <source>
        <dbReference type="SAM" id="MobiDB-lite"/>
    </source>
</evidence>
<dbReference type="PANTHER" id="PTHR24417:SF2">
    <property type="entry name" value="SERINE_THREONINE-PROTEIN KINASE LMTK3"/>
    <property type="match status" value="1"/>
</dbReference>
<dbReference type="InterPro" id="IPR000719">
    <property type="entry name" value="Prot_kinase_dom"/>
</dbReference>
<comment type="catalytic activity">
    <reaction evidence="13">
        <text>L-seryl-[protein] + ATP = O-phospho-L-seryl-[protein] + ADP + H(+)</text>
        <dbReference type="Rhea" id="RHEA:17989"/>
        <dbReference type="Rhea" id="RHEA-COMP:9863"/>
        <dbReference type="Rhea" id="RHEA-COMP:11604"/>
        <dbReference type="ChEBI" id="CHEBI:15378"/>
        <dbReference type="ChEBI" id="CHEBI:29999"/>
        <dbReference type="ChEBI" id="CHEBI:30616"/>
        <dbReference type="ChEBI" id="CHEBI:83421"/>
        <dbReference type="ChEBI" id="CHEBI:456216"/>
        <dbReference type="EC" id="2.7.11.1"/>
    </reaction>
</comment>
<dbReference type="Gene3D" id="3.30.200.20">
    <property type="entry name" value="Phosphorylase Kinase, domain 1"/>
    <property type="match status" value="1"/>
</dbReference>
<feature type="transmembrane region" description="Helical" evidence="16">
    <location>
        <begin position="40"/>
        <end position="64"/>
    </location>
</feature>
<dbReference type="InterPro" id="IPR008266">
    <property type="entry name" value="Tyr_kinase_AS"/>
</dbReference>
<comment type="caution">
    <text evidence="19">The sequence shown here is derived from an EMBL/GenBank/DDBJ whole genome shotgun (WGS) entry which is preliminary data.</text>
</comment>
<dbReference type="InterPro" id="IPR001245">
    <property type="entry name" value="Ser-Thr/Tyr_kinase_cat_dom"/>
</dbReference>
<feature type="compositionally biased region" description="Basic and acidic residues" evidence="15">
    <location>
        <begin position="1273"/>
        <end position="1288"/>
    </location>
</feature>
<keyword evidence="6 16" id="KW-0812">Transmembrane</keyword>
<dbReference type="EC" id="2.7.11.1" evidence="2"/>
<dbReference type="PROSITE" id="PS50011">
    <property type="entry name" value="PROTEIN_KINASE_DOM"/>
    <property type="match status" value="1"/>
</dbReference>
<dbReference type="GO" id="GO:0004674">
    <property type="term" value="F:protein serine/threonine kinase activity"/>
    <property type="evidence" value="ECO:0007669"/>
    <property type="project" value="UniProtKB-KW"/>
</dbReference>
<feature type="region of interest" description="Disordered" evidence="15">
    <location>
        <begin position="1008"/>
        <end position="1039"/>
    </location>
</feature>
<keyword evidence="7 14" id="KW-0547">Nucleotide-binding</keyword>
<dbReference type="Pfam" id="PF07714">
    <property type="entry name" value="PK_Tyr_Ser-Thr"/>
    <property type="match status" value="1"/>
</dbReference>
<evidence type="ECO:0000256" key="5">
    <source>
        <dbReference type="ARBA" id="ARBA00022679"/>
    </source>
</evidence>
<dbReference type="GO" id="GO:0005737">
    <property type="term" value="C:cytoplasm"/>
    <property type="evidence" value="ECO:0007669"/>
    <property type="project" value="UniProtKB-ARBA"/>
</dbReference>
<feature type="region of interest" description="Disordered" evidence="15">
    <location>
        <begin position="1059"/>
        <end position="1088"/>
    </location>
</feature>
<keyword evidence="9 14" id="KW-0067">ATP-binding</keyword>
<feature type="compositionally biased region" description="Polar residues" evidence="15">
    <location>
        <begin position="1014"/>
        <end position="1029"/>
    </location>
</feature>
<keyword evidence="8" id="KW-0418">Kinase</keyword>